<dbReference type="STRING" id="1802521.A2893_01470"/>
<dbReference type="PANTHER" id="PTHR14209:SF19">
    <property type="entry name" value="ISOAMYL ACETATE-HYDROLYZING ESTERASE 1 HOMOLOG"/>
    <property type="match status" value="1"/>
</dbReference>
<dbReference type="InterPro" id="IPR045136">
    <property type="entry name" value="Iah1-like"/>
</dbReference>
<dbReference type="InterPro" id="IPR013830">
    <property type="entry name" value="SGNH_hydro"/>
</dbReference>
<reference evidence="2 3" key="1">
    <citation type="journal article" date="2016" name="Nat. Commun.">
        <title>Thousands of microbial genomes shed light on interconnected biogeochemical processes in an aquifer system.</title>
        <authorList>
            <person name="Anantharaman K."/>
            <person name="Brown C.T."/>
            <person name="Hug L.A."/>
            <person name="Sharon I."/>
            <person name="Castelle C.J."/>
            <person name="Probst A.J."/>
            <person name="Thomas B.C."/>
            <person name="Singh A."/>
            <person name="Wilkins M.J."/>
            <person name="Karaoz U."/>
            <person name="Brodie E.L."/>
            <person name="Williams K.H."/>
            <person name="Hubbard S.S."/>
            <person name="Banfield J.F."/>
        </authorList>
    </citation>
    <scope>NUCLEOTIDE SEQUENCE [LARGE SCALE GENOMIC DNA]</scope>
</reference>
<protein>
    <recommendedName>
        <fullName evidence="1">SGNH hydrolase-type esterase domain-containing protein</fullName>
    </recommendedName>
</protein>
<dbReference type="AlphaFoldDB" id="A0A1F8BQ16"/>
<comment type="caution">
    <text evidence="2">The sequence shown here is derived from an EMBL/GenBank/DDBJ whole genome shotgun (WGS) entry which is preliminary data.</text>
</comment>
<dbReference type="InterPro" id="IPR036514">
    <property type="entry name" value="SGNH_hydro_sf"/>
</dbReference>
<evidence type="ECO:0000313" key="3">
    <source>
        <dbReference type="Proteomes" id="UP000176725"/>
    </source>
</evidence>
<dbReference type="PANTHER" id="PTHR14209">
    <property type="entry name" value="ISOAMYL ACETATE-HYDROLYZING ESTERASE 1"/>
    <property type="match status" value="1"/>
</dbReference>
<dbReference type="Pfam" id="PF13472">
    <property type="entry name" value="Lipase_GDSL_2"/>
    <property type="match status" value="1"/>
</dbReference>
<sequence>MSNILVFGDSIAHGDYDSEGGWVDRLKRRLKAMFLDGEIADDIDVYNLCVDGDTSHQVLSRIKKETPQRVWSGQKTIFILSFVINDAILKENKPKVAPSVFLSNLNSIVKTARNYSNKIIFVGPNPVEESKVTPMPWSKTEFYYNDRISKYNEALMEFCNKGKVDYINLLAMFNKLNYKNLLYDGCHPNTQGHEIIFNIVKSFLQEKKYI</sequence>
<name>A0A1F8BQ16_9BACT</name>
<gene>
    <name evidence="2" type="ORF">A2893_01470</name>
</gene>
<dbReference type="EMBL" id="MGHH01000005">
    <property type="protein sequence ID" value="OGM65378.1"/>
    <property type="molecule type" value="Genomic_DNA"/>
</dbReference>
<dbReference type="Proteomes" id="UP000176725">
    <property type="component" value="Unassembled WGS sequence"/>
</dbReference>
<organism evidence="2 3">
    <name type="scientific">Candidatus Woesebacteria bacterium RIFCSPLOWO2_01_FULL_39_25</name>
    <dbReference type="NCBI Taxonomy" id="1802521"/>
    <lineage>
        <taxon>Bacteria</taxon>
        <taxon>Candidatus Woeseibacteriota</taxon>
    </lineage>
</organism>
<accession>A0A1F8BQ16</accession>
<dbReference type="Gene3D" id="3.40.50.1110">
    <property type="entry name" value="SGNH hydrolase"/>
    <property type="match status" value="1"/>
</dbReference>
<dbReference type="SUPFAM" id="SSF52266">
    <property type="entry name" value="SGNH hydrolase"/>
    <property type="match status" value="1"/>
</dbReference>
<evidence type="ECO:0000313" key="2">
    <source>
        <dbReference type="EMBL" id="OGM65378.1"/>
    </source>
</evidence>
<evidence type="ECO:0000259" key="1">
    <source>
        <dbReference type="Pfam" id="PF13472"/>
    </source>
</evidence>
<proteinExistence type="predicted"/>
<feature type="domain" description="SGNH hydrolase-type esterase" evidence="1">
    <location>
        <begin position="6"/>
        <end position="195"/>
    </location>
</feature>